<keyword evidence="7" id="KW-1185">Reference proteome</keyword>
<evidence type="ECO:0000256" key="2">
    <source>
        <dbReference type="ARBA" id="ARBA00022723"/>
    </source>
</evidence>
<accession>A0ABU3ZBD3</accession>
<keyword evidence="1" id="KW-0001">2Fe-2S</keyword>
<dbReference type="EMBL" id="JAWJZB010000011">
    <property type="protein sequence ID" value="MDV5089071.1"/>
    <property type="molecule type" value="Genomic_DNA"/>
</dbReference>
<comment type="caution">
    <text evidence="6">The sequence shown here is derived from an EMBL/GenBank/DDBJ whole genome shotgun (WGS) entry which is preliminary data.</text>
</comment>
<dbReference type="Pfam" id="PF09360">
    <property type="entry name" value="zf-CDGSH"/>
    <property type="match status" value="1"/>
</dbReference>
<evidence type="ECO:0000259" key="5">
    <source>
        <dbReference type="SMART" id="SM00704"/>
    </source>
</evidence>
<dbReference type="PANTHER" id="PTHR46491">
    <property type="entry name" value="CDGSH IRON SULFUR DOMAIN PROTEIN HOMOLOG"/>
    <property type="match status" value="1"/>
</dbReference>
<sequence>MKEPVIAQKSSYQVELEEGKTYYWCSCGRSKNQPFCDGSHEGTEFKPVAFTAEKTGTVGLCGCKHTANPPYCDETHRKL</sequence>
<protein>
    <submittedName>
        <fullName evidence="6">CDGSH iron-sulfur domain-containing protein</fullName>
    </submittedName>
</protein>
<feature type="domain" description="Iron-binding zinc finger CDGSH type" evidence="5">
    <location>
        <begin position="47"/>
        <end position="78"/>
    </location>
</feature>
<dbReference type="Gene3D" id="3.40.5.90">
    <property type="entry name" value="CDGSH iron-sulfur domain, mitoNEET-type"/>
    <property type="match status" value="2"/>
</dbReference>
<dbReference type="InterPro" id="IPR018967">
    <property type="entry name" value="FeS-contain_CDGSH-typ"/>
</dbReference>
<evidence type="ECO:0000313" key="7">
    <source>
        <dbReference type="Proteomes" id="UP001272515"/>
    </source>
</evidence>
<evidence type="ECO:0000256" key="1">
    <source>
        <dbReference type="ARBA" id="ARBA00022714"/>
    </source>
</evidence>
<proteinExistence type="predicted"/>
<feature type="domain" description="Iron-binding zinc finger CDGSH type" evidence="5">
    <location>
        <begin position="9"/>
        <end position="46"/>
    </location>
</feature>
<dbReference type="SMART" id="SM00704">
    <property type="entry name" value="ZnF_CDGSH"/>
    <property type="match status" value="2"/>
</dbReference>
<dbReference type="InterPro" id="IPR052950">
    <property type="entry name" value="CISD"/>
</dbReference>
<gene>
    <name evidence="6" type="ORF">RVY80_09585</name>
</gene>
<dbReference type="Proteomes" id="UP001272515">
    <property type="component" value="Unassembled WGS sequence"/>
</dbReference>
<reference evidence="6 7" key="1">
    <citation type="submission" date="2023-10" db="EMBL/GenBank/DDBJ databases">
        <title>Veillonella sp. nov., isolated from a pig farm feces dump.</title>
        <authorList>
            <person name="Chang Y.-H."/>
        </authorList>
    </citation>
    <scope>NUCLEOTIDE SEQUENCE [LARGE SCALE GENOMIC DNA]</scope>
    <source>
        <strain evidence="6 7">YH-vei2233</strain>
    </source>
</reference>
<dbReference type="InterPro" id="IPR042216">
    <property type="entry name" value="MitoNEET_CISD"/>
</dbReference>
<evidence type="ECO:0000256" key="4">
    <source>
        <dbReference type="ARBA" id="ARBA00023014"/>
    </source>
</evidence>
<organism evidence="6 7">
    <name type="scientific">Veillonella absiana</name>
    <dbReference type="NCBI Taxonomy" id="3079305"/>
    <lineage>
        <taxon>Bacteria</taxon>
        <taxon>Bacillati</taxon>
        <taxon>Bacillota</taxon>
        <taxon>Negativicutes</taxon>
        <taxon>Veillonellales</taxon>
        <taxon>Veillonellaceae</taxon>
        <taxon>Veillonella</taxon>
    </lineage>
</organism>
<keyword evidence="2" id="KW-0479">Metal-binding</keyword>
<evidence type="ECO:0000313" key="6">
    <source>
        <dbReference type="EMBL" id="MDV5089071.1"/>
    </source>
</evidence>
<dbReference type="PANTHER" id="PTHR46491:SF3">
    <property type="entry name" value="CDGSH IRON-SULFUR DOMAIN-CONTAINING PROTEIN 3, MITOCHONDRIAL"/>
    <property type="match status" value="1"/>
</dbReference>
<dbReference type="RefSeq" id="WP_295191545.1">
    <property type="nucleotide sequence ID" value="NZ_JAWJZA010000026.1"/>
</dbReference>
<name>A0ABU3ZBD3_9FIRM</name>
<keyword evidence="3" id="KW-0408">Iron</keyword>
<evidence type="ECO:0000256" key="3">
    <source>
        <dbReference type="ARBA" id="ARBA00023004"/>
    </source>
</evidence>
<keyword evidence="4" id="KW-0411">Iron-sulfur</keyword>